<dbReference type="InterPro" id="IPR008917">
    <property type="entry name" value="TF_DNA-bd_sf"/>
</dbReference>
<keyword evidence="6" id="KW-0804">Transcription</keyword>
<evidence type="ECO:0000313" key="11">
    <source>
        <dbReference type="RefSeq" id="XP_030746777.1"/>
    </source>
</evidence>
<feature type="compositionally biased region" description="Pro residues" evidence="8">
    <location>
        <begin position="90"/>
        <end position="102"/>
    </location>
</feature>
<dbReference type="InterPro" id="IPR004826">
    <property type="entry name" value="bZIP_Maf"/>
</dbReference>
<dbReference type="SUPFAM" id="SSF57959">
    <property type="entry name" value="Leucine zipper domain"/>
    <property type="match status" value="1"/>
</dbReference>
<keyword evidence="7" id="KW-0539">Nucleus</keyword>
<evidence type="ECO:0000256" key="1">
    <source>
        <dbReference type="ARBA" id="ARBA00004123"/>
    </source>
</evidence>
<sequence>MEEDQNRLLANQYLQDFVLDHLEDITVKREDKRQLIEPASWLPHEEDSTRRVCARPQMWEDRRDMSPSETGALYQQPVLMNMEVHDPDSPPETPPDQSPMPFRPSGFSEEVLWFPHGTRVEPQPLDLCKGGDPDWERREYIPSGMLMDSHNQQVLYQARPLSVSSGANSALSPRISNRANYHNNDFPCSDDLISDDLLMTLSVRELNKRLHGYPREEVIRLKQKRRTLKNRGYAQNCRSKRQQQRQDLEEANRSLQHELQRLKIDLGKVTQERDFFRQRLQMSNRSQSQQMPHSLNSSMNSLNSDGGQSSPEFYL</sequence>
<feature type="compositionally biased region" description="Polar residues" evidence="8">
    <location>
        <begin position="305"/>
        <end position="315"/>
    </location>
</feature>
<feature type="compositionally biased region" description="Low complexity" evidence="8">
    <location>
        <begin position="294"/>
        <end position="304"/>
    </location>
</feature>
<name>A0A6J2X6I6_SITOR</name>
<evidence type="ECO:0000256" key="4">
    <source>
        <dbReference type="ARBA" id="ARBA00023015"/>
    </source>
</evidence>
<feature type="region of interest" description="Disordered" evidence="8">
    <location>
        <begin position="281"/>
        <end position="315"/>
    </location>
</feature>
<dbReference type="CDD" id="cd14718">
    <property type="entry name" value="bZIP_Maf_large"/>
    <property type="match status" value="1"/>
</dbReference>
<feature type="region of interest" description="Disordered" evidence="8">
    <location>
        <begin position="83"/>
        <end position="104"/>
    </location>
</feature>
<keyword evidence="10" id="KW-1185">Reference proteome</keyword>
<comment type="similarity">
    <text evidence="2">Belongs to the bZIP family. Maf subfamily.</text>
</comment>
<organism evidence="10 11">
    <name type="scientific">Sitophilus oryzae</name>
    <name type="common">Rice weevil</name>
    <name type="synonym">Curculio oryzae</name>
    <dbReference type="NCBI Taxonomy" id="7048"/>
    <lineage>
        <taxon>Eukaryota</taxon>
        <taxon>Metazoa</taxon>
        <taxon>Ecdysozoa</taxon>
        <taxon>Arthropoda</taxon>
        <taxon>Hexapoda</taxon>
        <taxon>Insecta</taxon>
        <taxon>Pterygota</taxon>
        <taxon>Neoptera</taxon>
        <taxon>Endopterygota</taxon>
        <taxon>Coleoptera</taxon>
        <taxon>Polyphaga</taxon>
        <taxon>Cucujiformia</taxon>
        <taxon>Curculionidae</taxon>
        <taxon>Dryophthorinae</taxon>
        <taxon>Sitophilus</taxon>
    </lineage>
</organism>
<dbReference type="SUPFAM" id="SSF47454">
    <property type="entry name" value="A DNA-binding domain in eukaryotic transcription factors"/>
    <property type="match status" value="1"/>
</dbReference>
<evidence type="ECO:0000259" key="9">
    <source>
        <dbReference type="PROSITE" id="PS50217"/>
    </source>
</evidence>
<protein>
    <submittedName>
        <fullName evidence="11">Transcription factor MafA-like</fullName>
    </submittedName>
</protein>
<dbReference type="RefSeq" id="XP_030746777.1">
    <property type="nucleotide sequence ID" value="XM_030890917.1"/>
</dbReference>
<dbReference type="SMART" id="SM00338">
    <property type="entry name" value="BRLZ"/>
    <property type="match status" value="1"/>
</dbReference>
<feature type="domain" description="BZIP" evidence="9">
    <location>
        <begin position="220"/>
        <end position="283"/>
    </location>
</feature>
<dbReference type="PROSITE" id="PS50217">
    <property type="entry name" value="BZIP"/>
    <property type="match status" value="1"/>
</dbReference>
<dbReference type="GO" id="GO:0000978">
    <property type="term" value="F:RNA polymerase II cis-regulatory region sequence-specific DNA binding"/>
    <property type="evidence" value="ECO:0007669"/>
    <property type="project" value="TreeGrafter"/>
</dbReference>
<evidence type="ECO:0000256" key="2">
    <source>
        <dbReference type="ARBA" id="ARBA00008500"/>
    </source>
</evidence>
<evidence type="ECO:0000256" key="5">
    <source>
        <dbReference type="ARBA" id="ARBA00023125"/>
    </source>
</evidence>
<keyword evidence="5" id="KW-0238">DNA-binding</keyword>
<dbReference type="KEGG" id="soy:115875454"/>
<dbReference type="AlphaFoldDB" id="A0A6J2X6I6"/>
<dbReference type="PANTHER" id="PTHR10129">
    <property type="entry name" value="TRANSCRIPTION FACTOR MAF"/>
    <property type="match status" value="1"/>
</dbReference>
<evidence type="ECO:0000256" key="8">
    <source>
        <dbReference type="SAM" id="MobiDB-lite"/>
    </source>
</evidence>
<dbReference type="GeneID" id="115875454"/>
<dbReference type="Gene3D" id="1.20.5.170">
    <property type="match status" value="1"/>
</dbReference>
<dbReference type="GO" id="GO:0005634">
    <property type="term" value="C:nucleus"/>
    <property type="evidence" value="ECO:0007669"/>
    <property type="project" value="UniProtKB-SubCell"/>
</dbReference>
<keyword evidence="3" id="KW-0678">Repressor</keyword>
<dbReference type="Proteomes" id="UP000504635">
    <property type="component" value="Unplaced"/>
</dbReference>
<dbReference type="InterPro" id="IPR024874">
    <property type="entry name" value="Transcription_factor_Maf_fam"/>
</dbReference>
<evidence type="ECO:0000313" key="10">
    <source>
        <dbReference type="Proteomes" id="UP000504635"/>
    </source>
</evidence>
<dbReference type="FunFam" id="1.20.5.170:FF:000011">
    <property type="entry name" value="Transcription factor MafG, putative"/>
    <property type="match status" value="1"/>
</dbReference>
<dbReference type="InterPro" id="IPR046347">
    <property type="entry name" value="bZIP_sf"/>
</dbReference>
<feature type="region of interest" description="Disordered" evidence="8">
    <location>
        <begin position="230"/>
        <end position="250"/>
    </location>
</feature>
<evidence type="ECO:0000256" key="7">
    <source>
        <dbReference type="ARBA" id="ARBA00023242"/>
    </source>
</evidence>
<dbReference type="PANTHER" id="PTHR10129:SF44">
    <property type="entry name" value="TRAFFIC JAM, ISOFORM C"/>
    <property type="match status" value="1"/>
</dbReference>
<evidence type="ECO:0000256" key="6">
    <source>
        <dbReference type="ARBA" id="ARBA00023163"/>
    </source>
</evidence>
<accession>A0A6J2X6I6</accession>
<comment type="subcellular location">
    <subcellularLocation>
        <location evidence="1">Nucleus</location>
    </subcellularLocation>
</comment>
<dbReference type="Pfam" id="PF03131">
    <property type="entry name" value="bZIP_Maf"/>
    <property type="match status" value="1"/>
</dbReference>
<dbReference type="OrthoDB" id="5974330at2759"/>
<feature type="compositionally biased region" description="Polar residues" evidence="8">
    <location>
        <begin position="281"/>
        <end position="293"/>
    </location>
</feature>
<reference evidence="11" key="1">
    <citation type="submission" date="2025-08" db="UniProtKB">
        <authorList>
            <consortium name="RefSeq"/>
        </authorList>
    </citation>
    <scope>IDENTIFICATION</scope>
    <source>
        <tissue evidence="11">Gonads</tissue>
    </source>
</reference>
<keyword evidence="4" id="KW-0805">Transcription regulation</keyword>
<dbReference type="InParanoid" id="A0A6J2X6I6"/>
<evidence type="ECO:0000256" key="3">
    <source>
        <dbReference type="ARBA" id="ARBA00022491"/>
    </source>
</evidence>
<dbReference type="GO" id="GO:0000981">
    <property type="term" value="F:DNA-binding transcription factor activity, RNA polymerase II-specific"/>
    <property type="evidence" value="ECO:0007669"/>
    <property type="project" value="TreeGrafter"/>
</dbReference>
<dbReference type="InterPro" id="IPR004827">
    <property type="entry name" value="bZIP"/>
</dbReference>
<proteinExistence type="inferred from homology"/>
<gene>
    <name evidence="11" type="primary">LOC115875454</name>
</gene>